<dbReference type="InterPro" id="IPR029033">
    <property type="entry name" value="His_PPase_superfam"/>
</dbReference>
<name>A0A6B1G465_9CHLR</name>
<dbReference type="GO" id="GO:0016791">
    <property type="term" value="F:phosphatase activity"/>
    <property type="evidence" value="ECO:0007669"/>
    <property type="project" value="TreeGrafter"/>
</dbReference>
<dbReference type="Gene3D" id="3.40.50.1240">
    <property type="entry name" value="Phosphoglycerate mutase-like"/>
    <property type="match status" value="1"/>
</dbReference>
<proteinExistence type="predicted"/>
<protein>
    <submittedName>
        <fullName evidence="1">Histidine phosphatase family protein</fullName>
    </submittedName>
</protein>
<dbReference type="CDD" id="cd07067">
    <property type="entry name" value="HP_PGM_like"/>
    <property type="match status" value="1"/>
</dbReference>
<gene>
    <name evidence="1" type="ORF">F4148_15575</name>
</gene>
<organism evidence="1">
    <name type="scientific">Caldilineaceae bacterium SB0675_bin_29</name>
    <dbReference type="NCBI Taxonomy" id="2605266"/>
    <lineage>
        <taxon>Bacteria</taxon>
        <taxon>Bacillati</taxon>
        <taxon>Chloroflexota</taxon>
        <taxon>Caldilineae</taxon>
        <taxon>Caldilineales</taxon>
        <taxon>Caldilineaceae</taxon>
    </lineage>
</organism>
<dbReference type="AlphaFoldDB" id="A0A6B1G465"/>
<feature type="non-terminal residue" evidence="1">
    <location>
        <position position="137"/>
    </location>
</feature>
<dbReference type="SUPFAM" id="SSF53254">
    <property type="entry name" value="Phosphoglycerate mutase-like"/>
    <property type="match status" value="1"/>
</dbReference>
<dbReference type="SMART" id="SM00855">
    <property type="entry name" value="PGAM"/>
    <property type="match status" value="1"/>
</dbReference>
<dbReference type="EMBL" id="VYDA01000548">
    <property type="protein sequence ID" value="MYH63108.1"/>
    <property type="molecule type" value="Genomic_DNA"/>
</dbReference>
<reference evidence="1" key="1">
    <citation type="submission" date="2019-09" db="EMBL/GenBank/DDBJ databases">
        <title>Characterisation of the sponge microbiome using genome-centric metagenomics.</title>
        <authorList>
            <person name="Engelberts J.P."/>
            <person name="Robbins S.J."/>
            <person name="De Goeij J.M."/>
            <person name="Aranda M."/>
            <person name="Bell S.C."/>
            <person name="Webster N.S."/>
        </authorList>
    </citation>
    <scope>NUCLEOTIDE SEQUENCE</scope>
    <source>
        <strain evidence="1">SB0675_bin_29</strain>
    </source>
</reference>
<dbReference type="PANTHER" id="PTHR48100">
    <property type="entry name" value="BROAD-SPECIFICITY PHOSPHATASE YOR283W-RELATED"/>
    <property type="match status" value="1"/>
</dbReference>
<dbReference type="GO" id="GO:0005737">
    <property type="term" value="C:cytoplasm"/>
    <property type="evidence" value="ECO:0007669"/>
    <property type="project" value="TreeGrafter"/>
</dbReference>
<sequence>MILYLIRHGQSFNNLLAEQLMDRPGPYPYESYMKQRVAEPPLTTLGEEQAERLGSYVNGMAISRLYCSPMLRTMQTIRPLAESLGCNPAVWIDLHEHGGVFHRPGADAEAVGHPGLNRSEMSEMFPNYRTDSIGESG</sequence>
<dbReference type="Pfam" id="PF00300">
    <property type="entry name" value="His_Phos_1"/>
    <property type="match status" value="1"/>
</dbReference>
<dbReference type="PANTHER" id="PTHR48100:SF1">
    <property type="entry name" value="HISTIDINE PHOSPHATASE FAMILY PROTEIN-RELATED"/>
    <property type="match status" value="1"/>
</dbReference>
<comment type="caution">
    <text evidence="1">The sequence shown here is derived from an EMBL/GenBank/DDBJ whole genome shotgun (WGS) entry which is preliminary data.</text>
</comment>
<dbReference type="InterPro" id="IPR050275">
    <property type="entry name" value="PGM_Phosphatase"/>
</dbReference>
<accession>A0A6B1G465</accession>
<evidence type="ECO:0000313" key="1">
    <source>
        <dbReference type="EMBL" id="MYH63108.1"/>
    </source>
</evidence>
<dbReference type="InterPro" id="IPR013078">
    <property type="entry name" value="His_Pase_superF_clade-1"/>
</dbReference>